<dbReference type="Pfam" id="PF00658">
    <property type="entry name" value="MLLE"/>
    <property type="match status" value="2"/>
</dbReference>
<dbReference type="PANTHER" id="PTHR46276">
    <property type="entry name" value="E3 UBIQUITIN-PROTEIN LIGASE UBR5"/>
    <property type="match status" value="1"/>
</dbReference>
<dbReference type="GO" id="GO:0000209">
    <property type="term" value="P:protein polyubiquitination"/>
    <property type="evidence" value="ECO:0007669"/>
    <property type="project" value="TreeGrafter"/>
</dbReference>
<dbReference type="InterPro" id="IPR002004">
    <property type="entry name" value="PABP_HYD_C"/>
</dbReference>
<dbReference type="GO" id="GO:0005634">
    <property type="term" value="C:nucleus"/>
    <property type="evidence" value="ECO:0007669"/>
    <property type="project" value="TreeGrafter"/>
</dbReference>
<dbReference type="SUPFAM" id="SSF63570">
    <property type="entry name" value="PABC (PABP) domain"/>
    <property type="match status" value="3"/>
</dbReference>
<sequence length="375" mass="41610">MFTRHRCKGKRCECHHQLLLQSAAEEKESNIKTTTLPPPRGEMIMEKGLLPETRQVLCQHLHAKVCYLNPALADQVTDVLTAGKTNNEIIHLLTTDSLLEEHVDNTIASLSMCNSEVRECLGSAVFQAVAGLEQELCAQVTGMLLELPGSTLTHLLSHPPSLSQAVAKARAEYMAYIKVDHDQAYKNKERLSGSSVENNVLHQNSTEEASHSGPKNWPELEREEETVRERRRKGGKKERDERYLGFWGGGENERGGGQSGEKDRRERQYPCYRTEGEGGGENERGGGRGGGENERGGGRGGGENDIGEVLSMEKESLGETLYYTLASWYPPHLAPRLTGMLLQMDTNHLLRLVADPTLLKEKVQLALQAIDAHHV</sequence>
<evidence type="ECO:0000256" key="1">
    <source>
        <dbReference type="SAM" id="MobiDB-lite"/>
    </source>
</evidence>
<proteinExistence type="predicted"/>
<organism evidence="3 4">
    <name type="scientific">Petrolisthes cinctipes</name>
    <name type="common">Flat porcelain crab</name>
    <dbReference type="NCBI Taxonomy" id="88211"/>
    <lineage>
        <taxon>Eukaryota</taxon>
        <taxon>Metazoa</taxon>
        <taxon>Ecdysozoa</taxon>
        <taxon>Arthropoda</taxon>
        <taxon>Crustacea</taxon>
        <taxon>Multicrustacea</taxon>
        <taxon>Malacostraca</taxon>
        <taxon>Eumalacostraca</taxon>
        <taxon>Eucarida</taxon>
        <taxon>Decapoda</taxon>
        <taxon>Pleocyemata</taxon>
        <taxon>Anomura</taxon>
        <taxon>Galatheoidea</taxon>
        <taxon>Porcellanidae</taxon>
        <taxon>Petrolisthes</taxon>
    </lineage>
</organism>
<dbReference type="InterPro" id="IPR036053">
    <property type="entry name" value="PABP-dom"/>
</dbReference>
<reference evidence="3" key="1">
    <citation type="submission" date="2023-10" db="EMBL/GenBank/DDBJ databases">
        <title>Genome assemblies of two species of porcelain crab, Petrolisthes cinctipes and Petrolisthes manimaculis (Anomura: Porcellanidae).</title>
        <authorList>
            <person name="Angst P."/>
        </authorList>
    </citation>
    <scope>NUCLEOTIDE SEQUENCE</scope>
    <source>
        <strain evidence="3">PB745_01</strain>
        <tissue evidence="3">Gill</tissue>
    </source>
</reference>
<dbReference type="EMBL" id="JAWQEG010002844">
    <property type="protein sequence ID" value="KAK3869385.1"/>
    <property type="molecule type" value="Genomic_DNA"/>
</dbReference>
<feature type="compositionally biased region" description="Basic and acidic residues" evidence="1">
    <location>
        <begin position="281"/>
        <end position="297"/>
    </location>
</feature>
<dbReference type="AlphaFoldDB" id="A0AAE1F895"/>
<dbReference type="SMART" id="SM00517">
    <property type="entry name" value="PolyA"/>
    <property type="match status" value="2"/>
</dbReference>
<dbReference type="GO" id="GO:0003723">
    <property type="term" value="F:RNA binding"/>
    <property type="evidence" value="ECO:0007669"/>
    <property type="project" value="InterPro"/>
</dbReference>
<name>A0AAE1F895_PETCI</name>
<feature type="region of interest" description="Disordered" evidence="1">
    <location>
        <begin position="203"/>
        <end position="306"/>
    </location>
</feature>
<feature type="domain" description="PABC" evidence="2">
    <location>
        <begin position="297"/>
        <end position="375"/>
    </location>
</feature>
<dbReference type="PROSITE" id="PS51309">
    <property type="entry name" value="PABC"/>
    <property type="match status" value="1"/>
</dbReference>
<dbReference type="GO" id="GO:0005737">
    <property type="term" value="C:cytoplasm"/>
    <property type="evidence" value="ECO:0007669"/>
    <property type="project" value="TreeGrafter"/>
</dbReference>
<evidence type="ECO:0000313" key="4">
    <source>
        <dbReference type="Proteomes" id="UP001286313"/>
    </source>
</evidence>
<accession>A0AAE1F895</accession>
<dbReference type="GO" id="GO:0034450">
    <property type="term" value="F:ubiquitin-ubiquitin ligase activity"/>
    <property type="evidence" value="ECO:0007669"/>
    <property type="project" value="TreeGrafter"/>
</dbReference>
<evidence type="ECO:0000313" key="3">
    <source>
        <dbReference type="EMBL" id="KAK3869385.1"/>
    </source>
</evidence>
<keyword evidence="4" id="KW-1185">Reference proteome</keyword>
<evidence type="ECO:0000259" key="2">
    <source>
        <dbReference type="PROSITE" id="PS51309"/>
    </source>
</evidence>
<comment type="caution">
    <text evidence="3">The sequence shown here is derived from an EMBL/GenBank/DDBJ whole genome shotgun (WGS) entry which is preliminary data.</text>
</comment>
<dbReference type="Gene3D" id="1.10.1900.10">
    <property type="entry name" value="c-terminal domain of poly(a) binding protein"/>
    <property type="match status" value="3"/>
</dbReference>
<dbReference type="PANTHER" id="PTHR46276:SF1">
    <property type="entry name" value="E3 UBIQUITIN-PROTEIN LIGASE UBR5"/>
    <property type="match status" value="1"/>
</dbReference>
<dbReference type="GO" id="GO:0090263">
    <property type="term" value="P:positive regulation of canonical Wnt signaling pathway"/>
    <property type="evidence" value="ECO:0007669"/>
    <property type="project" value="TreeGrafter"/>
</dbReference>
<dbReference type="Proteomes" id="UP001286313">
    <property type="component" value="Unassembled WGS sequence"/>
</dbReference>
<gene>
    <name evidence="3" type="ORF">Pcinc_025301</name>
</gene>
<protein>
    <recommendedName>
        <fullName evidence="2">PABC domain-containing protein</fullName>
    </recommendedName>
</protein>
<feature type="compositionally biased region" description="Gly residues" evidence="1">
    <location>
        <begin position="246"/>
        <end position="259"/>
    </location>
</feature>